<feature type="compositionally biased region" description="Low complexity" evidence="2">
    <location>
        <begin position="208"/>
        <end position="223"/>
    </location>
</feature>
<feature type="compositionally biased region" description="Polar residues" evidence="2">
    <location>
        <begin position="1572"/>
        <end position="1590"/>
    </location>
</feature>
<organism evidence="3 4">
    <name type="scientific">Friedmanniomyces endolithicus</name>
    <dbReference type="NCBI Taxonomy" id="329885"/>
    <lineage>
        <taxon>Eukaryota</taxon>
        <taxon>Fungi</taxon>
        <taxon>Dikarya</taxon>
        <taxon>Ascomycota</taxon>
        <taxon>Pezizomycotina</taxon>
        <taxon>Dothideomycetes</taxon>
        <taxon>Dothideomycetidae</taxon>
        <taxon>Mycosphaerellales</taxon>
        <taxon>Teratosphaeriaceae</taxon>
        <taxon>Friedmanniomyces</taxon>
    </lineage>
</organism>
<feature type="region of interest" description="Disordered" evidence="2">
    <location>
        <begin position="1"/>
        <end position="75"/>
    </location>
</feature>
<keyword evidence="1" id="KW-0175">Coiled coil</keyword>
<feature type="region of interest" description="Disordered" evidence="2">
    <location>
        <begin position="1236"/>
        <end position="1262"/>
    </location>
</feature>
<feature type="compositionally biased region" description="Polar residues" evidence="2">
    <location>
        <begin position="1476"/>
        <end position="1487"/>
    </location>
</feature>
<feature type="compositionally biased region" description="Basic and acidic residues" evidence="2">
    <location>
        <begin position="1236"/>
        <end position="1246"/>
    </location>
</feature>
<feature type="compositionally biased region" description="Low complexity" evidence="2">
    <location>
        <begin position="1508"/>
        <end position="1523"/>
    </location>
</feature>
<proteinExistence type="predicted"/>
<feature type="coiled-coil region" evidence="1">
    <location>
        <begin position="810"/>
        <end position="893"/>
    </location>
</feature>
<feature type="compositionally biased region" description="Basic residues" evidence="2">
    <location>
        <begin position="229"/>
        <end position="239"/>
    </location>
</feature>
<accession>A0AAN6JFG4</accession>
<feature type="coiled-coil region" evidence="1">
    <location>
        <begin position="1143"/>
        <end position="1177"/>
    </location>
</feature>
<sequence length="1626" mass="178442">MTITETPYGTSAAPDGLQERSKPVGEVDEHLRDAIQVGDDQQADIDSAVSMPSATGDGEAVGESQPGTEQPSTINSMHSDYLNVGSTGDFAIMVGLTVSSAEIDETARSATIATPVFTRTSPETDALAPPFFAFGKASRQQLDMVGTRKGPTAAVKSLIVKTPESEVAAESKPHVASLTQSAMMEDALTEHVGGLVDLVPEHAASPGQHEVVQAAQSEQQQPQPAEPGKKKRKKRKRRIVAPEEQPRDFANAVPAEGAHRQQQDIASDADRADDSIENFAGQPYNSIEKVAHPDGTEQIGILEPTAEYLNSIRLSVPVSGAVTPPHSQRPKNQQATTFEHSQIIDLAIDCMEDDGEVIRNEDDATQREDVPVMVGGDYAQDQAVGVLDTHANSITRAYSRVHDSRALNRYLGGSRRSGTPVPVQRQLSELFSSDGINEAHQLLEKVQQKHEMLISKSETERAALNAELQQISEAKQQLQATLDTVQQQNGDLSAVIEQQRGKVAAHEAKLYKFKTFVDGLGNDVSTLKKEAGVTRRKCEQLAREGEECKAEQATLFEQLSSCASESARLKNDALKAGQQAQYDLQAAILRNEYLEQQLGERIGLLAEERDRRAHLERQLVTVATSDDAVHLALKTNNDGVLIKLSGIHATLDALGSDKEPAKLAVKTLAAIQALNAQHSSNADDLSSIRDMVDVAILAQDADLIRDNEQSAQLSLQSTLAVAFKELKNDLDRREQLVQQDAAHREVVSGLQDKIGASNLRINELQAKLVSAEHRESSLRGAIVELQTKIGTLQRNPAPGANGLSSLGELRAEVSAKITELESAKVELAAKTAEIRALSEVNARLEAQSQSLQQKLEETKTQLVDVDVLRGNLEFNFEAELKEHRKQLQEHSDRNIADHIMKVDNKLRLAATQKTSVEKTVLALQVCVAAGKAKIEELRKHGAELAERRDGELDQVKQQAQEWKHRSETSQRQLDTMQAAHGTKESSKKEYDAVFAELVLEKNRHHQASAEREISAKHMEELQQDLQSAQSEKANVKAMLERSQAESAVALEETRRKLAESEAALLRSKSSVQRLEEERTSDVAAVESKAKSQIEASQQLVTEASAEAQRQKDEGLRFRAEVEETWRNDEARHDQDLVAANSRATEAEAQQKETLSEIERLRKELESVVARHAEEQLRSLQRPSHGETAIRVPLAASGITPTTSNKENEPPKPRKKVDRNTQTIIESGRVPVPEILRRPDSKAKSAEHATPGPGVEEVQLKDSSATRMPARIVSDLTDDMLDRASTAYGHHVTQVVEETQFDDKLPSFAALNNRALLHALVPKPASAVSSLPSISNGLDHSSGSVNVDHHETPSQLRVEDLHRFAVYEDEQRSQATKISHAAQDQTHDSLRWPEAEKEKHFSRKSYPVPNSASKMVHHNGERESYRKRSNIVLLSDQRPAAPRSESRASSGTSRRTPRMEPHSSTPDFVDNVASARRMSTYQVPSATAVSRRHSSNTGGLVADPRLAQRIAPPAAKRKAPPAIAEGYESERKKRKATKPETLHRSTDSSRYSLRGAAQPSIRDLPSLEGPASGSRTNNFVNSNSQVQTQTKSRMRKLGGGASRGVRGAKKISKSDEFNERFSQELSR</sequence>
<reference evidence="3" key="1">
    <citation type="submission" date="2021-12" db="EMBL/GenBank/DDBJ databases">
        <title>Black yeast isolated from Biological Soil Crust.</title>
        <authorList>
            <person name="Kurbessoian T."/>
        </authorList>
    </citation>
    <scope>NUCLEOTIDE SEQUENCE</scope>
    <source>
        <strain evidence="3">CCFEE 5208</strain>
    </source>
</reference>
<feature type="compositionally biased region" description="Basic and acidic residues" evidence="2">
    <location>
        <begin position="1536"/>
        <end position="1546"/>
    </location>
</feature>
<evidence type="ECO:0000313" key="4">
    <source>
        <dbReference type="Proteomes" id="UP001168146"/>
    </source>
</evidence>
<feature type="region of interest" description="Disordered" evidence="2">
    <location>
        <begin position="206"/>
        <end position="270"/>
    </location>
</feature>
<dbReference type="EMBL" id="JASUXU010000001">
    <property type="protein sequence ID" value="KAK0328263.1"/>
    <property type="molecule type" value="Genomic_DNA"/>
</dbReference>
<feature type="compositionally biased region" description="Polar residues" evidence="2">
    <location>
        <begin position="65"/>
        <end position="75"/>
    </location>
</feature>
<comment type="caution">
    <text evidence="3">The sequence shown here is derived from an EMBL/GenBank/DDBJ whole genome shotgun (WGS) entry which is preliminary data.</text>
</comment>
<dbReference type="Proteomes" id="UP001168146">
    <property type="component" value="Unassembled WGS sequence"/>
</dbReference>
<evidence type="ECO:0000256" key="1">
    <source>
        <dbReference type="SAM" id="Coils"/>
    </source>
</evidence>
<feature type="coiled-coil region" evidence="1">
    <location>
        <begin position="1011"/>
        <end position="1113"/>
    </location>
</feature>
<feature type="compositionally biased region" description="Basic and acidic residues" evidence="2">
    <location>
        <begin position="1611"/>
        <end position="1626"/>
    </location>
</feature>
<evidence type="ECO:0000256" key="2">
    <source>
        <dbReference type="SAM" id="MobiDB-lite"/>
    </source>
</evidence>
<feature type="compositionally biased region" description="Basic and acidic residues" evidence="2">
    <location>
        <begin position="1384"/>
        <end position="1398"/>
    </location>
</feature>
<feature type="compositionally biased region" description="Basic and acidic residues" evidence="2">
    <location>
        <begin position="257"/>
        <end position="270"/>
    </location>
</feature>
<feature type="compositionally biased region" description="Low complexity" evidence="2">
    <location>
        <begin position="1437"/>
        <end position="1449"/>
    </location>
</feature>
<protein>
    <submittedName>
        <fullName evidence="3">Uncharacterized protein</fullName>
    </submittedName>
</protein>
<feature type="region of interest" description="Disordered" evidence="2">
    <location>
        <begin position="959"/>
        <end position="986"/>
    </location>
</feature>
<feature type="coiled-coil region" evidence="1">
    <location>
        <begin position="436"/>
        <end position="488"/>
    </location>
</feature>
<gene>
    <name evidence="3" type="ORF">LTR82_000192</name>
</gene>
<evidence type="ECO:0000313" key="3">
    <source>
        <dbReference type="EMBL" id="KAK0328263.1"/>
    </source>
</evidence>
<feature type="region of interest" description="Disordered" evidence="2">
    <location>
        <begin position="1193"/>
        <end position="1220"/>
    </location>
</feature>
<feature type="compositionally biased region" description="Basic and acidic residues" evidence="2">
    <location>
        <begin position="17"/>
        <end position="33"/>
    </location>
</feature>
<name>A0AAN6JFG4_9PEZI</name>
<feature type="region of interest" description="Disordered" evidence="2">
    <location>
        <begin position="1371"/>
        <end position="1626"/>
    </location>
</feature>